<protein>
    <submittedName>
        <fullName evidence="3">Haloacid type ii</fullName>
    </submittedName>
</protein>
<dbReference type="NCBIfam" id="TIGR01493">
    <property type="entry name" value="HAD-SF-IA-v2"/>
    <property type="match status" value="1"/>
</dbReference>
<reference evidence="3 4" key="1">
    <citation type="journal article" date="2018" name="PLoS Pathog.">
        <title>Evolution of structural diversity of trichothecenes, a family of toxins produced by plant pathogenic and entomopathogenic fungi.</title>
        <authorList>
            <person name="Proctor R.H."/>
            <person name="McCormick S.P."/>
            <person name="Kim H.S."/>
            <person name="Cardoza R.E."/>
            <person name="Stanley A.M."/>
            <person name="Lindo L."/>
            <person name="Kelly A."/>
            <person name="Brown D.W."/>
            <person name="Lee T."/>
            <person name="Vaughan M.M."/>
            <person name="Alexander N.J."/>
            <person name="Busman M."/>
            <person name="Gutierrez S."/>
        </authorList>
    </citation>
    <scope>NUCLEOTIDE SEQUENCE [LARGE SCALE GENOMIC DNA]</scope>
    <source>
        <strain evidence="3 4">NRRL 20695</strain>
    </source>
</reference>
<dbReference type="InterPro" id="IPR023214">
    <property type="entry name" value="HAD_sf"/>
</dbReference>
<dbReference type="GO" id="GO:0016791">
    <property type="term" value="F:phosphatase activity"/>
    <property type="evidence" value="ECO:0007669"/>
    <property type="project" value="UniProtKB-ARBA"/>
</dbReference>
<proteinExistence type="inferred from homology"/>
<dbReference type="Gene3D" id="3.40.50.1000">
    <property type="entry name" value="HAD superfamily/HAD-like"/>
    <property type="match status" value="1"/>
</dbReference>
<dbReference type="STRING" id="694270.A0A395TAI9"/>
<dbReference type="SUPFAM" id="SSF56784">
    <property type="entry name" value="HAD-like"/>
    <property type="match status" value="1"/>
</dbReference>
<comment type="caution">
    <text evidence="3">The sequence shown here is derived from an EMBL/GenBank/DDBJ whole genome shotgun (WGS) entry which is preliminary data.</text>
</comment>
<dbReference type="Proteomes" id="UP000266234">
    <property type="component" value="Unassembled WGS sequence"/>
</dbReference>
<dbReference type="Pfam" id="PF00702">
    <property type="entry name" value="Hydrolase"/>
    <property type="match status" value="1"/>
</dbReference>
<dbReference type="InterPro" id="IPR006439">
    <property type="entry name" value="HAD-SF_hydro_IA"/>
</dbReference>
<gene>
    <name evidence="3" type="ORF">FLONG3_170</name>
</gene>
<dbReference type="NCBIfam" id="TIGR01428">
    <property type="entry name" value="HAD_type_II"/>
    <property type="match status" value="1"/>
</dbReference>
<dbReference type="SFLD" id="SFLDG01129">
    <property type="entry name" value="C1.5:_HAD__Beta-PGM__Phosphata"/>
    <property type="match status" value="1"/>
</dbReference>
<dbReference type="InterPro" id="IPR006328">
    <property type="entry name" value="2-HAD"/>
</dbReference>
<dbReference type="SFLD" id="SFLDS00003">
    <property type="entry name" value="Haloacid_Dehalogenase"/>
    <property type="match status" value="1"/>
</dbReference>
<sequence length="244" mass="26741">MGRTVVAFDLYGTILSTASIAGELANLYGKDKAQSIATLARRYQLEYTWRANSMGTYRSFSDLTRWSFRQATEEIGVELTSEQEERVMNAYNGLDTFPDVDDALKRLAESPSIDSYIFSNGTADMLASSLKTSPSLSQASNVFSQEKLVSIDQIQVFKPDPRTYKFMAKTAGLESQLDKVWLVSSNPFDVAGATATGLKSVWIDRDGKGWSDGLAGSLDVKPTVIAGTVDEAVQTILRRSESAE</sequence>
<evidence type="ECO:0000256" key="1">
    <source>
        <dbReference type="ARBA" id="ARBA00008106"/>
    </source>
</evidence>
<dbReference type="InterPro" id="IPR023198">
    <property type="entry name" value="PGP-like_dom2"/>
</dbReference>
<evidence type="ECO:0000313" key="3">
    <source>
        <dbReference type="EMBL" id="RGP81683.1"/>
    </source>
</evidence>
<name>A0A395TAI9_9HYPO</name>
<dbReference type="AlphaFoldDB" id="A0A395TAI9"/>
<evidence type="ECO:0000256" key="2">
    <source>
        <dbReference type="ARBA" id="ARBA00022801"/>
    </source>
</evidence>
<dbReference type="Gene3D" id="1.10.150.240">
    <property type="entry name" value="Putative phosphatase, domain 2"/>
    <property type="match status" value="1"/>
</dbReference>
<evidence type="ECO:0000313" key="4">
    <source>
        <dbReference type="Proteomes" id="UP000266234"/>
    </source>
</evidence>
<dbReference type="PANTHER" id="PTHR43316:SF3">
    <property type="entry name" value="HALOACID DEHALOGENASE, TYPE II (AFU_ORTHOLOGUE AFUA_2G07750)-RELATED"/>
    <property type="match status" value="1"/>
</dbReference>
<dbReference type="PRINTS" id="PR00413">
    <property type="entry name" value="HADHALOGNASE"/>
</dbReference>
<keyword evidence="2" id="KW-0378">Hydrolase</keyword>
<dbReference type="PANTHER" id="PTHR43316">
    <property type="entry name" value="HYDROLASE, HALOACID DELAHOGENASE-RELATED"/>
    <property type="match status" value="1"/>
</dbReference>
<dbReference type="GO" id="GO:0019120">
    <property type="term" value="F:hydrolase activity, acting on acid halide bonds, in C-halide compounds"/>
    <property type="evidence" value="ECO:0007669"/>
    <property type="project" value="InterPro"/>
</dbReference>
<comment type="similarity">
    <text evidence="1">Belongs to the HAD-like hydrolase superfamily. S-2-haloalkanoic acid dehalogenase family.</text>
</comment>
<organism evidence="3 4">
    <name type="scientific">Fusarium longipes</name>
    <dbReference type="NCBI Taxonomy" id="694270"/>
    <lineage>
        <taxon>Eukaryota</taxon>
        <taxon>Fungi</taxon>
        <taxon>Dikarya</taxon>
        <taxon>Ascomycota</taxon>
        <taxon>Pezizomycotina</taxon>
        <taxon>Sordariomycetes</taxon>
        <taxon>Hypocreomycetidae</taxon>
        <taxon>Hypocreales</taxon>
        <taxon>Nectriaceae</taxon>
        <taxon>Fusarium</taxon>
    </lineage>
</organism>
<dbReference type="InterPro" id="IPR036412">
    <property type="entry name" value="HAD-like_sf"/>
</dbReference>
<accession>A0A395TAI9</accession>
<dbReference type="EMBL" id="PXOG01000004">
    <property type="protein sequence ID" value="RGP81683.1"/>
    <property type="molecule type" value="Genomic_DNA"/>
</dbReference>
<dbReference type="InterPro" id="IPR051540">
    <property type="entry name" value="S-2-haloacid_dehalogenase"/>
</dbReference>
<dbReference type="OrthoDB" id="3256520at2759"/>
<keyword evidence="4" id="KW-1185">Reference proteome</keyword>